<gene>
    <name evidence="4" type="ORF">PVAND_015018</name>
</gene>
<dbReference type="SUPFAM" id="SSF54928">
    <property type="entry name" value="RNA-binding domain, RBD"/>
    <property type="match status" value="1"/>
</dbReference>
<dbReference type="CDD" id="cd00590">
    <property type="entry name" value="RRM_SF"/>
    <property type="match status" value="1"/>
</dbReference>
<dbReference type="EMBL" id="JADBJN010000004">
    <property type="protein sequence ID" value="KAG5667016.1"/>
    <property type="molecule type" value="Genomic_DNA"/>
</dbReference>
<dbReference type="PROSITE" id="PS50994">
    <property type="entry name" value="INTEGRASE"/>
    <property type="match status" value="1"/>
</dbReference>
<comment type="caution">
    <text evidence="4">The sequence shown here is derived from an EMBL/GenBank/DDBJ whole genome shotgun (WGS) entry which is preliminary data.</text>
</comment>
<dbReference type="GO" id="GO:0015074">
    <property type="term" value="P:DNA integration"/>
    <property type="evidence" value="ECO:0007669"/>
    <property type="project" value="InterPro"/>
</dbReference>
<feature type="domain" description="Integrase catalytic" evidence="3">
    <location>
        <begin position="1613"/>
        <end position="1783"/>
    </location>
</feature>
<dbReference type="Pfam" id="PF18701">
    <property type="entry name" value="DUF5641"/>
    <property type="match status" value="1"/>
</dbReference>
<dbReference type="InterPro" id="IPR012337">
    <property type="entry name" value="RNaseH-like_sf"/>
</dbReference>
<dbReference type="SUPFAM" id="SSF56672">
    <property type="entry name" value="DNA/RNA polymerases"/>
    <property type="match status" value="1"/>
</dbReference>
<dbReference type="GO" id="GO:0042575">
    <property type="term" value="C:DNA polymerase complex"/>
    <property type="evidence" value="ECO:0007669"/>
    <property type="project" value="UniProtKB-ARBA"/>
</dbReference>
<dbReference type="PANTHER" id="PTHR47331:SF5">
    <property type="entry name" value="RIBONUCLEASE H"/>
    <property type="match status" value="1"/>
</dbReference>
<dbReference type="InterPro" id="IPR035979">
    <property type="entry name" value="RBD_domain_sf"/>
</dbReference>
<dbReference type="PANTHER" id="PTHR47331">
    <property type="entry name" value="PHD-TYPE DOMAIN-CONTAINING PROTEIN"/>
    <property type="match status" value="1"/>
</dbReference>
<evidence type="ECO:0000259" key="3">
    <source>
        <dbReference type="PROSITE" id="PS50994"/>
    </source>
</evidence>
<dbReference type="GO" id="GO:0003676">
    <property type="term" value="F:nucleic acid binding"/>
    <property type="evidence" value="ECO:0007669"/>
    <property type="project" value="InterPro"/>
</dbReference>
<feature type="coiled-coil region" evidence="1">
    <location>
        <begin position="103"/>
        <end position="161"/>
    </location>
</feature>
<dbReference type="Gene3D" id="3.30.70.330">
    <property type="match status" value="1"/>
</dbReference>
<keyword evidence="5" id="KW-1185">Reference proteome</keyword>
<proteinExistence type="predicted"/>
<name>A0A9J6BBS5_POLVA</name>
<organism evidence="4 5">
    <name type="scientific">Polypedilum vanderplanki</name>
    <name type="common">Sleeping chironomid midge</name>
    <dbReference type="NCBI Taxonomy" id="319348"/>
    <lineage>
        <taxon>Eukaryota</taxon>
        <taxon>Metazoa</taxon>
        <taxon>Ecdysozoa</taxon>
        <taxon>Arthropoda</taxon>
        <taxon>Hexapoda</taxon>
        <taxon>Insecta</taxon>
        <taxon>Pterygota</taxon>
        <taxon>Neoptera</taxon>
        <taxon>Endopterygota</taxon>
        <taxon>Diptera</taxon>
        <taxon>Nematocera</taxon>
        <taxon>Chironomoidea</taxon>
        <taxon>Chironomidae</taxon>
        <taxon>Chironominae</taxon>
        <taxon>Polypedilum</taxon>
        <taxon>Polypedilum</taxon>
    </lineage>
</organism>
<dbReference type="SUPFAM" id="SSF53098">
    <property type="entry name" value="Ribonuclease H-like"/>
    <property type="match status" value="1"/>
</dbReference>
<dbReference type="InterPro" id="IPR043502">
    <property type="entry name" value="DNA/RNA_pol_sf"/>
</dbReference>
<dbReference type="InterPro" id="IPR012677">
    <property type="entry name" value="Nucleotide-bd_a/b_plait_sf"/>
</dbReference>
<evidence type="ECO:0000256" key="2">
    <source>
        <dbReference type="SAM" id="MobiDB-lite"/>
    </source>
</evidence>
<evidence type="ECO:0000313" key="5">
    <source>
        <dbReference type="Proteomes" id="UP001107558"/>
    </source>
</evidence>
<keyword evidence="1" id="KW-0175">Coiled coil</keyword>
<reference evidence="4" key="1">
    <citation type="submission" date="2021-03" db="EMBL/GenBank/DDBJ databases">
        <title>Chromosome level genome of the anhydrobiotic midge Polypedilum vanderplanki.</title>
        <authorList>
            <person name="Yoshida Y."/>
            <person name="Kikawada T."/>
            <person name="Gusev O."/>
        </authorList>
    </citation>
    <scope>NUCLEOTIDE SEQUENCE</scope>
    <source>
        <strain evidence="4">NIAS01</strain>
        <tissue evidence="4">Whole body or cell culture</tissue>
    </source>
</reference>
<protein>
    <recommendedName>
        <fullName evidence="3">Integrase catalytic domain-containing protein</fullName>
    </recommendedName>
</protein>
<sequence length="2234" mass="256965">MSHIIRNPTENHHKKCCDEQCNETSGLMFKCMNMSEKIKEPCKNIIHIKCAGIQDEIAEFYTKYYCNNCTSTDEIINQEMNVIEAKARADFESSQTSQQHVSIKEYETMKSYAKKLNDELQEKIKIVNKNALVNSEMQNKIDSLSAENIALKDEISALKSKQNFALKSKLNSQDVNNLSPSSLFKSFEDTLHQAEGAHDFINNAQGIKSDCSINHAVENIMHFSKWPNYEKQSHDAVKQNESSLLLVRASLAKPQLFTGDVTKWPTFLSEFVRTSARGYYRDYEDIDRLRELIQGEAREMFIAELSDPCAEAIPTLKRLDDFFGVKGNAVRVALDQITQMQKMEKHHHKDSLVKLYTNLKNYILQCRVHQSDHELKSQATLFIIESKMCNEHVLNWRTWVKSNNQNESVIGIVSFLEEQIRDLNLRSKPIKQILKASVNVSTDVTGGHMQDQPSVQHRDDPSFSGKSNQSRGKRGRGRGGKQSRNQKNYADYPCFNCKEKHPFYECPQFLSESVAKRLEMVNRLHICSRCLCNNRHKADNCHNRMLRCYISGCEIKNTHPKLHDHPNQHKDSQNLNQISIPISQYISHFPMVPGHVVGKSGNKIPTTIMYDTGSGISLATNKLFNTAHYESYDEYELTLHWATSITHQESNAKRFDLYFIPQGQERAIKLDKLTAVSELDLPAQAQNAEELKKFYPHLNNVPFPSYDTQKPQILLGLPHASYMTSLTTVLGKKNEPIASFTRLGWTVYGNKQPTPLCRPIIDSKFINFTCCEIPENEVSNDDLLKYIRHYNSLENIGISHKDASTLSSEDQLAEKMIEDSIIFRHHKKRYEVGLLWAKQNDSMPDNYDEAVIRLISTENRLKKLNMVDYVDKQFKQQLADGLLIETTREEVNKYPRRNYVYGFLTFNKNKNPPKPRWVNDTAARYKGVALNTKLLKGPDSLVPLPLAMCALREGRYAFQADVQSQFNQVLLKEEDQYSQLTLWRNCETNLPPRIYRQTRVIFGPSCSPAVTSAVRVKHARACAFEFPKAADVAEYQMYVDDAPESCDTVEEAVKIAKDLITMFERISWPLIEFQSNSQELLDRLPSENVSKKTTNLVTNDGDEYITKVLGIFWKPRPDVYVFRVNDDKMIKKCIDQGYMPTKREMLGTVMKFFDPTGMISPFRIRGQIIMQKVWKAGTDWKKKPPKEICDEFTSWLKDFDNVTRLEIPRPYAQVSLKESKLTLHVFVDAGSEAYAAAVYIRIEHKTNISVRLVASKARVAPVKYVSIPRLELMSALLGARLFTSVKQWHRRLNFIDYACWVDSDIVFKWIRSPHLPRTTFTAPRITEIQELTSADRWFHVPSEKNVADFATKNRQMNYSDANHQFYNGPDFLYKSEIEWPKQVESVNFPIDSISLVVKPLVGAKPLLAGVMKQISAKIRGNWTNYVTVVAIALRFTDYILRHKQADQRQRGRITGDEFQRAENYIIGLVQRATYPAEFHRLKLGRNVSATSPIASLSPVYCVKTNLIRATTRLSSNFPNNMRRPPILPNFNEVSDSIIAYYHKIHLHVGDNAIIGSLRSRVWIMNARRAVRRYRARCLECIERKCQIRIPEMAILPDLRFDINKKAFYHTGVDLFGPFKVYIGDSKNKKDIHGVIFTCMVTRAVYLETLDDQSTETFLIAFNRLWTRRGPIAHMYSDNGRNFEGAANKLKEDDFQNWLMEKKIKWHFIPAFTPQFGGVWERLIKDIKRGLEASIGKFVVSRRTYDLVLARIELNLNNRPLTELPVSPNDDAPITPYLLMTGHPNYPLCCESSGPSLNKEPDISKMKLERRVNSLVQAFRSRFINEYAPIIARRLSNAKTAKNLINLNDFVVYLDPTKNPSEWKRGVVIKTYPGKDNHVRVVDVKTKAGEILQRRSVYCLAKLDFNLAAEAAEQNNYSAALNCLCAVGLSDKSDVSQSICATNPIEKHNNSRIFDDSTKIEPEPTRQHDKSSAQLTDAELRQFTDQTGNKTVYVKNLHPELGISEIFTVMSEFGTIKGIVVSKWDGVNAFNCHVNYSEQASVDSALMFNESQLIIVDGIAFRQQFEKSRKIFKPNKAFRKPFFQFVTITTEHGEKHRILTITEGKERELHFRIPYSGNIAGFIYYCPRSHKYEFETRRVDMSIGPRAIKEIPYVLKETQQSVNVVTTSSSNITRYERIVYRDREDDSLIIQTVAADPFINENNIETNDLRRLIEQRREARNARSVIVRPKKRRHV</sequence>
<feature type="compositionally biased region" description="Basic residues" evidence="2">
    <location>
        <begin position="471"/>
        <end position="481"/>
    </location>
</feature>
<dbReference type="GO" id="GO:0071897">
    <property type="term" value="P:DNA biosynthetic process"/>
    <property type="evidence" value="ECO:0007669"/>
    <property type="project" value="UniProtKB-ARBA"/>
</dbReference>
<dbReference type="Gene3D" id="3.30.420.10">
    <property type="entry name" value="Ribonuclease H-like superfamily/Ribonuclease H"/>
    <property type="match status" value="1"/>
</dbReference>
<dbReference type="Pfam" id="PF05380">
    <property type="entry name" value="Peptidase_A17"/>
    <property type="match status" value="1"/>
</dbReference>
<feature type="region of interest" description="Disordered" evidence="2">
    <location>
        <begin position="443"/>
        <end position="487"/>
    </location>
</feature>
<dbReference type="InterPro" id="IPR001584">
    <property type="entry name" value="Integrase_cat-core"/>
</dbReference>
<dbReference type="InterPro" id="IPR036397">
    <property type="entry name" value="RNaseH_sf"/>
</dbReference>
<dbReference type="InterPro" id="IPR040676">
    <property type="entry name" value="DUF5641"/>
</dbReference>
<dbReference type="OrthoDB" id="7762683at2759"/>
<evidence type="ECO:0000256" key="1">
    <source>
        <dbReference type="SAM" id="Coils"/>
    </source>
</evidence>
<evidence type="ECO:0000313" key="4">
    <source>
        <dbReference type="EMBL" id="KAG5667016.1"/>
    </source>
</evidence>
<dbReference type="Proteomes" id="UP001107558">
    <property type="component" value="Chromosome 4"/>
</dbReference>
<dbReference type="InterPro" id="IPR008042">
    <property type="entry name" value="Retrotrans_Pao"/>
</dbReference>
<accession>A0A9J6BBS5</accession>